<accession>A0A831RW54</accession>
<feature type="signal peptide" evidence="1">
    <location>
        <begin position="1"/>
        <end position="21"/>
    </location>
</feature>
<comment type="caution">
    <text evidence="2">The sequence shown here is derived from an EMBL/GenBank/DDBJ whole genome shotgun (WGS) entry which is preliminary data.</text>
</comment>
<organism evidence="2">
    <name type="scientific">Thiolapillus brandeum</name>
    <dbReference type="NCBI Taxonomy" id="1076588"/>
    <lineage>
        <taxon>Bacteria</taxon>
        <taxon>Pseudomonadati</taxon>
        <taxon>Pseudomonadota</taxon>
        <taxon>Gammaproteobacteria</taxon>
        <taxon>Chromatiales</taxon>
        <taxon>Sedimenticolaceae</taxon>
        <taxon>Thiolapillus</taxon>
    </lineage>
</organism>
<feature type="chain" id="PRO_5032748738" evidence="1">
    <location>
        <begin position="22"/>
        <end position="102"/>
    </location>
</feature>
<dbReference type="Proteomes" id="UP000886339">
    <property type="component" value="Unassembled WGS sequence"/>
</dbReference>
<gene>
    <name evidence="2" type="ORF">ENJ12_08320</name>
</gene>
<protein>
    <submittedName>
        <fullName evidence="2">Uncharacterized protein</fullName>
    </submittedName>
</protein>
<dbReference type="AlphaFoldDB" id="A0A831RW54"/>
<keyword evidence="1" id="KW-0732">Signal</keyword>
<reference evidence="2" key="1">
    <citation type="journal article" date="2020" name="mSystems">
        <title>Genome- and Community-Level Interaction Insights into Carbon Utilization and Element Cycling Functions of Hydrothermarchaeota in Hydrothermal Sediment.</title>
        <authorList>
            <person name="Zhou Z."/>
            <person name="Liu Y."/>
            <person name="Xu W."/>
            <person name="Pan J."/>
            <person name="Luo Z.H."/>
            <person name="Li M."/>
        </authorList>
    </citation>
    <scope>NUCLEOTIDE SEQUENCE [LARGE SCALE GENOMIC DNA]</scope>
    <source>
        <strain evidence="2">HyVt-458</strain>
    </source>
</reference>
<sequence>MTYRCFTIMMIVLGFSGSASTAEPSLQALKEKCQAAREAKLGPEREALIQTCIKKEKKPEEECRRFYADYGAGGRTAGGAGRPPLYFDLPECVELSEAEQKR</sequence>
<proteinExistence type="predicted"/>
<evidence type="ECO:0000256" key="1">
    <source>
        <dbReference type="SAM" id="SignalP"/>
    </source>
</evidence>
<dbReference type="EMBL" id="DRLF01000291">
    <property type="protein sequence ID" value="HEC06841.1"/>
    <property type="molecule type" value="Genomic_DNA"/>
</dbReference>
<name>A0A831RW54_9GAMM</name>
<evidence type="ECO:0000313" key="2">
    <source>
        <dbReference type="EMBL" id="HEC06841.1"/>
    </source>
</evidence>